<name>A0A1M2W019_TRAPU</name>
<keyword evidence="2" id="KW-1185">Reference proteome</keyword>
<organism evidence="1 2">
    <name type="scientific">Trametes pubescens</name>
    <name type="common">White-rot fungus</name>
    <dbReference type="NCBI Taxonomy" id="154538"/>
    <lineage>
        <taxon>Eukaryota</taxon>
        <taxon>Fungi</taxon>
        <taxon>Dikarya</taxon>
        <taxon>Basidiomycota</taxon>
        <taxon>Agaricomycotina</taxon>
        <taxon>Agaricomycetes</taxon>
        <taxon>Polyporales</taxon>
        <taxon>Polyporaceae</taxon>
        <taxon>Trametes</taxon>
    </lineage>
</organism>
<dbReference type="AlphaFoldDB" id="A0A1M2W019"/>
<proteinExistence type="predicted"/>
<dbReference type="Proteomes" id="UP000184267">
    <property type="component" value="Unassembled WGS sequence"/>
</dbReference>
<reference evidence="1 2" key="1">
    <citation type="submission" date="2016-10" db="EMBL/GenBank/DDBJ databases">
        <title>Genome sequence of the basidiomycete white-rot fungus Trametes pubescens.</title>
        <authorList>
            <person name="Makela M.R."/>
            <person name="Granchi Z."/>
            <person name="Peng M."/>
            <person name="De Vries R.P."/>
            <person name="Grigoriev I."/>
            <person name="Riley R."/>
            <person name="Hilden K."/>
        </authorList>
    </citation>
    <scope>NUCLEOTIDE SEQUENCE [LARGE SCALE GENOMIC DNA]</scope>
    <source>
        <strain evidence="1 2">FBCC735</strain>
    </source>
</reference>
<evidence type="ECO:0000313" key="2">
    <source>
        <dbReference type="Proteomes" id="UP000184267"/>
    </source>
</evidence>
<dbReference type="OrthoDB" id="2563275at2759"/>
<accession>A0A1M2W019</accession>
<evidence type="ECO:0000313" key="1">
    <source>
        <dbReference type="EMBL" id="OJT13204.1"/>
    </source>
</evidence>
<sequence length="117" mass="13596">MRDEQTKEFKDAMKEANEFATTLPGGELSVEEQDEVIGMLENLKERKRYVIFMADTAYMLRVLSYEASIGGFRRESWCHFVRCSSPQYEDGGRLDRIHACLKCRDASGSFWIAKRTR</sequence>
<protein>
    <submittedName>
        <fullName evidence="1">Uncharacterized protein</fullName>
    </submittedName>
</protein>
<dbReference type="EMBL" id="MNAD01000421">
    <property type="protein sequence ID" value="OJT13204.1"/>
    <property type="molecule type" value="Genomic_DNA"/>
</dbReference>
<gene>
    <name evidence="1" type="ORF">TRAPUB_10223</name>
</gene>
<comment type="caution">
    <text evidence="1">The sequence shown here is derived from an EMBL/GenBank/DDBJ whole genome shotgun (WGS) entry which is preliminary data.</text>
</comment>